<dbReference type="Gene3D" id="3.40.190.10">
    <property type="entry name" value="Periplasmic binding protein-like II"/>
    <property type="match status" value="1"/>
</dbReference>
<accession>A0ABT4VGE5</accession>
<evidence type="ECO:0000256" key="4">
    <source>
        <dbReference type="SAM" id="SignalP"/>
    </source>
</evidence>
<protein>
    <submittedName>
        <fullName evidence="6">Extracellular solute-binding protein</fullName>
    </submittedName>
</protein>
<dbReference type="InterPro" id="IPR000914">
    <property type="entry name" value="SBP_5_dom"/>
</dbReference>
<gene>
    <name evidence="6" type="ORF">OOZ53_00310</name>
</gene>
<evidence type="ECO:0000259" key="5">
    <source>
        <dbReference type="Pfam" id="PF00496"/>
    </source>
</evidence>
<organism evidence="6 7">
    <name type="scientific">Hoeflea poritis</name>
    <dbReference type="NCBI Taxonomy" id="2993659"/>
    <lineage>
        <taxon>Bacteria</taxon>
        <taxon>Pseudomonadati</taxon>
        <taxon>Pseudomonadota</taxon>
        <taxon>Alphaproteobacteria</taxon>
        <taxon>Hyphomicrobiales</taxon>
        <taxon>Rhizobiaceae</taxon>
        <taxon>Hoeflea</taxon>
    </lineage>
</organism>
<reference evidence="6" key="1">
    <citation type="submission" date="2022-11" db="EMBL/GenBank/DDBJ databases">
        <title>Hoeflea poritis sp. nov., isolated from scleractinian coral Porites lutea.</title>
        <authorList>
            <person name="Zhang G."/>
            <person name="Wei Q."/>
            <person name="Cai L."/>
        </authorList>
    </citation>
    <scope>NUCLEOTIDE SEQUENCE</scope>
    <source>
        <strain evidence="6">E7-10</strain>
    </source>
</reference>
<dbReference type="CDD" id="cd08497">
    <property type="entry name" value="MbnE-like"/>
    <property type="match status" value="1"/>
</dbReference>
<dbReference type="RefSeq" id="WP_271087279.1">
    <property type="nucleotide sequence ID" value="NZ_JAPJZH010000001.1"/>
</dbReference>
<comment type="similarity">
    <text evidence="2">Belongs to the bacterial solute-binding protein 5 family.</text>
</comment>
<sequence length="605" mass="68675">MFLRILTAMLLVVSASKGVAFAEGAKHAIASHGEPALPPDFQYFPYVNPDAPKGGRISYGVKGTFDNLNPFILKSMRTTARGMWDPQFGNLTYESLMQRSRDEPFTLYGLLAETVEFDEDRTFIQFNINPLAKWSDGEPVTADDVIFTFKLLEDKGRPPFSDRLKNVVEMEKTSPLSVRFTLTEDAGHEFPLILGLSPILAKHATNPDTFDQTTFETPVASGPYRISDVRPGEKITFERRPDYWARDLPVKRGTDNYNEISVEYFLDENAQFEAFKKGIYDIQFEGSPTSWRRSYDFPAVENGDVQKTVFESKLPAGMHGFVFNTRKEMFSDVRVRRALAMLFDFESVNRSLFDDAYKRTESYFQHSDLSSIGIPASERERALLSPFPGAVEEVVMQGTYHATKTDGSGRDRTVQRKALTLFKEAGYAIRDGKLVDGAGRPLTFEVMTQNDGQEKIALAYQRNLAPLGIDMGIRTVDDAQYQRRTRDYEYDMIIKTYAASLSPGAEQIWRWDSRSRDIPGTFNYAGTAEPAIDAMIQALLDARAQEDFVAAVRAFDRVLISGHYVVPLYYLPGQRVAYRSYLEHPEVTPIYGYVLPTWWDKRAEK</sequence>
<evidence type="ECO:0000256" key="2">
    <source>
        <dbReference type="ARBA" id="ARBA00005695"/>
    </source>
</evidence>
<feature type="signal peptide" evidence="4">
    <location>
        <begin position="1"/>
        <end position="22"/>
    </location>
</feature>
<dbReference type="PANTHER" id="PTHR30290:SF64">
    <property type="entry name" value="ABC TRANSPORTER PERIPLASMIC BINDING PROTEIN"/>
    <property type="match status" value="1"/>
</dbReference>
<proteinExistence type="inferred from homology"/>
<dbReference type="InterPro" id="IPR039424">
    <property type="entry name" value="SBP_5"/>
</dbReference>
<name>A0ABT4VGE5_9HYPH</name>
<dbReference type="SUPFAM" id="SSF53850">
    <property type="entry name" value="Periplasmic binding protein-like II"/>
    <property type="match status" value="1"/>
</dbReference>
<dbReference type="PANTHER" id="PTHR30290">
    <property type="entry name" value="PERIPLASMIC BINDING COMPONENT OF ABC TRANSPORTER"/>
    <property type="match status" value="1"/>
</dbReference>
<evidence type="ECO:0000256" key="1">
    <source>
        <dbReference type="ARBA" id="ARBA00004418"/>
    </source>
</evidence>
<comment type="subcellular location">
    <subcellularLocation>
        <location evidence="1">Periplasm</location>
    </subcellularLocation>
</comment>
<dbReference type="Gene3D" id="3.10.105.10">
    <property type="entry name" value="Dipeptide-binding Protein, Domain 3"/>
    <property type="match status" value="1"/>
</dbReference>
<evidence type="ECO:0000313" key="6">
    <source>
        <dbReference type="EMBL" id="MDA4843769.1"/>
    </source>
</evidence>
<keyword evidence="3 4" id="KW-0732">Signal</keyword>
<feature type="domain" description="Solute-binding protein family 5" evidence="5">
    <location>
        <begin position="107"/>
        <end position="514"/>
    </location>
</feature>
<comment type="caution">
    <text evidence="6">The sequence shown here is derived from an EMBL/GenBank/DDBJ whole genome shotgun (WGS) entry which is preliminary data.</text>
</comment>
<feature type="chain" id="PRO_5047255507" evidence="4">
    <location>
        <begin position="23"/>
        <end position="605"/>
    </location>
</feature>
<keyword evidence="7" id="KW-1185">Reference proteome</keyword>
<evidence type="ECO:0000313" key="7">
    <source>
        <dbReference type="Proteomes" id="UP001148313"/>
    </source>
</evidence>
<dbReference type="Pfam" id="PF00496">
    <property type="entry name" value="SBP_bac_5"/>
    <property type="match status" value="1"/>
</dbReference>
<dbReference type="PIRSF" id="PIRSF002741">
    <property type="entry name" value="MppA"/>
    <property type="match status" value="1"/>
</dbReference>
<evidence type="ECO:0000256" key="3">
    <source>
        <dbReference type="ARBA" id="ARBA00022729"/>
    </source>
</evidence>
<dbReference type="EMBL" id="JAPJZH010000001">
    <property type="protein sequence ID" value="MDA4843769.1"/>
    <property type="molecule type" value="Genomic_DNA"/>
</dbReference>
<dbReference type="Proteomes" id="UP001148313">
    <property type="component" value="Unassembled WGS sequence"/>
</dbReference>
<dbReference type="InterPro" id="IPR030678">
    <property type="entry name" value="Peptide/Ni-bd"/>
</dbReference>